<protein>
    <submittedName>
        <fullName evidence="7">PLP-dependent aminotransferase family protein</fullName>
    </submittedName>
</protein>
<dbReference type="SUPFAM" id="SSF53383">
    <property type="entry name" value="PLP-dependent transferases"/>
    <property type="match status" value="1"/>
</dbReference>
<evidence type="ECO:0000313" key="7">
    <source>
        <dbReference type="EMBL" id="TKC87761.1"/>
    </source>
</evidence>
<organism evidence="7 8">
    <name type="scientific">Trinickia terrae</name>
    <dbReference type="NCBI Taxonomy" id="2571161"/>
    <lineage>
        <taxon>Bacteria</taxon>
        <taxon>Pseudomonadati</taxon>
        <taxon>Pseudomonadota</taxon>
        <taxon>Betaproteobacteria</taxon>
        <taxon>Burkholderiales</taxon>
        <taxon>Burkholderiaceae</taxon>
        <taxon>Trinickia</taxon>
    </lineage>
</organism>
<dbReference type="InterPro" id="IPR015422">
    <property type="entry name" value="PyrdxlP-dep_Trfase_small"/>
</dbReference>
<dbReference type="GO" id="GO:0030170">
    <property type="term" value="F:pyridoxal phosphate binding"/>
    <property type="evidence" value="ECO:0007669"/>
    <property type="project" value="InterPro"/>
</dbReference>
<feature type="domain" description="HTH gntR-type" evidence="6">
    <location>
        <begin position="2"/>
        <end position="70"/>
    </location>
</feature>
<dbReference type="OrthoDB" id="9804020at2"/>
<dbReference type="Gene3D" id="3.90.1150.10">
    <property type="entry name" value="Aspartate Aminotransferase, domain 1"/>
    <property type="match status" value="1"/>
</dbReference>
<keyword evidence="8" id="KW-1185">Reference proteome</keyword>
<evidence type="ECO:0000256" key="2">
    <source>
        <dbReference type="ARBA" id="ARBA00022898"/>
    </source>
</evidence>
<dbReference type="AlphaFoldDB" id="A0A4U1I3E0"/>
<gene>
    <name evidence="7" type="ORF">FAZ69_15880</name>
</gene>
<sequence length="491" mass="53973">MPQKYRLLAEHYMKAIESGSLSEGERMPSLRELTALHRVSISTAVEACRVLEKHGYVEAKPRTGYFIRDPKRAITRFKEKREIEADGTEQRIDPADYVGVHERISVTLARGLQRPPKVDLAGAVCAPALYPGAALRDTLLRILRAKPSMYESAPQSDGVRKLKEAIARSSVTRGLHVDADAVLVTHGCSEALSLALRAVTGPGDIVAIESPSYFGILQIIESLGLKAIEIPTDPQTGMSVDALEFAINHMGSIQAVVCMPSVQNPLGSVMPDTLKIKMVELCDKHNMTIIEDDTYGAFLPSPANARPLKAWDKTGNVIYCNSLNKSLSPGLRVGWLIGGKWHKKIEMLMYAVSRHREEMAQLAAADFMAGGAFNRHMRRLNALLTQQRTQFVDAILRYFPAGTVVTRPEAGLLLWISLPDELSTDTLFENALREGIRICPGSIFSNTSKFSNCLRLSAGRPFDAQIDAALKTLARLTREIGGNGTLIEHHP</sequence>
<dbReference type="PROSITE" id="PS50949">
    <property type="entry name" value="HTH_GNTR"/>
    <property type="match status" value="1"/>
</dbReference>
<evidence type="ECO:0000256" key="1">
    <source>
        <dbReference type="ARBA" id="ARBA00005384"/>
    </source>
</evidence>
<dbReference type="InterPro" id="IPR036388">
    <property type="entry name" value="WH-like_DNA-bd_sf"/>
</dbReference>
<dbReference type="GO" id="GO:0008483">
    <property type="term" value="F:transaminase activity"/>
    <property type="evidence" value="ECO:0007669"/>
    <property type="project" value="UniProtKB-KW"/>
</dbReference>
<proteinExistence type="inferred from homology"/>
<dbReference type="InterPro" id="IPR015421">
    <property type="entry name" value="PyrdxlP-dep_Trfase_major"/>
</dbReference>
<keyword evidence="4" id="KW-0238">DNA-binding</keyword>
<comment type="caution">
    <text evidence="7">The sequence shown here is derived from an EMBL/GenBank/DDBJ whole genome shotgun (WGS) entry which is preliminary data.</text>
</comment>
<dbReference type="Proteomes" id="UP000305539">
    <property type="component" value="Unassembled WGS sequence"/>
</dbReference>
<reference evidence="7 8" key="1">
    <citation type="submission" date="2019-04" db="EMBL/GenBank/DDBJ databases">
        <title>Trinickia sp. 7GSK02, isolated from subtropical forest soil.</title>
        <authorList>
            <person name="Gao Z.-H."/>
            <person name="Qiu L.-H."/>
        </authorList>
    </citation>
    <scope>NUCLEOTIDE SEQUENCE [LARGE SCALE GENOMIC DNA]</scope>
    <source>
        <strain evidence="7 8">7GSK02</strain>
    </source>
</reference>
<dbReference type="CDD" id="cd07377">
    <property type="entry name" value="WHTH_GntR"/>
    <property type="match status" value="1"/>
</dbReference>
<dbReference type="SMART" id="SM00345">
    <property type="entry name" value="HTH_GNTR"/>
    <property type="match status" value="1"/>
</dbReference>
<dbReference type="PANTHER" id="PTHR46577">
    <property type="entry name" value="HTH-TYPE TRANSCRIPTIONAL REGULATORY PROTEIN GABR"/>
    <property type="match status" value="1"/>
</dbReference>
<dbReference type="PANTHER" id="PTHR46577:SF2">
    <property type="entry name" value="TRANSCRIPTIONAL REGULATORY PROTEIN"/>
    <property type="match status" value="1"/>
</dbReference>
<evidence type="ECO:0000313" key="8">
    <source>
        <dbReference type="Proteomes" id="UP000305539"/>
    </source>
</evidence>
<evidence type="ECO:0000256" key="5">
    <source>
        <dbReference type="ARBA" id="ARBA00023163"/>
    </source>
</evidence>
<dbReference type="GO" id="GO:0003677">
    <property type="term" value="F:DNA binding"/>
    <property type="evidence" value="ECO:0007669"/>
    <property type="project" value="UniProtKB-KW"/>
</dbReference>
<dbReference type="Gene3D" id="3.40.640.10">
    <property type="entry name" value="Type I PLP-dependent aspartate aminotransferase-like (Major domain)"/>
    <property type="match status" value="1"/>
</dbReference>
<dbReference type="InterPro" id="IPR051446">
    <property type="entry name" value="HTH_trans_reg/aminotransferase"/>
</dbReference>
<name>A0A4U1I3E0_9BURK</name>
<dbReference type="Gene3D" id="1.10.10.10">
    <property type="entry name" value="Winged helix-like DNA-binding domain superfamily/Winged helix DNA-binding domain"/>
    <property type="match status" value="1"/>
</dbReference>
<dbReference type="InterPro" id="IPR000524">
    <property type="entry name" value="Tscrpt_reg_HTH_GntR"/>
</dbReference>
<dbReference type="GO" id="GO:0003700">
    <property type="term" value="F:DNA-binding transcription factor activity"/>
    <property type="evidence" value="ECO:0007669"/>
    <property type="project" value="InterPro"/>
</dbReference>
<evidence type="ECO:0000256" key="4">
    <source>
        <dbReference type="ARBA" id="ARBA00023125"/>
    </source>
</evidence>
<evidence type="ECO:0000256" key="3">
    <source>
        <dbReference type="ARBA" id="ARBA00023015"/>
    </source>
</evidence>
<evidence type="ECO:0000259" key="6">
    <source>
        <dbReference type="PROSITE" id="PS50949"/>
    </source>
</evidence>
<dbReference type="CDD" id="cd00609">
    <property type="entry name" value="AAT_like"/>
    <property type="match status" value="1"/>
</dbReference>
<keyword evidence="7" id="KW-0808">Transferase</keyword>
<keyword evidence="5" id="KW-0804">Transcription</keyword>
<dbReference type="Pfam" id="PF00155">
    <property type="entry name" value="Aminotran_1_2"/>
    <property type="match status" value="1"/>
</dbReference>
<dbReference type="SUPFAM" id="SSF46785">
    <property type="entry name" value="Winged helix' DNA-binding domain"/>
    <property type="match status" value="1"/>
</dbReference>
<dbReference type="InterPro" id="IPR036390">
    <property type="entry name" value="WH_DNA-bd_sf"/>
</dbReference>
<keyword evidence="3" id="KW-0805">Transcription regulation</keyword>
<accession>A0A4U1I3E0</accession>
<dbReference type="Pfam" id="PF00392">
    <property type="entry name" value="GntR"/>
    <property type="match status" value="1"/>
</dbReference>
<comment type="similarity">
    <text evidence="1">In the C-terminal section; belongs to the class-I pyridoxal-phosphate-dependent aminotransferase family.</text>
</comment>
<dbReference type="InterPro" id="IPR004839">
    <property type="entry name" value="Aminotransferase_I/II_large"/>
</dbReference>
<keyword evidence="7" id="KW-0032">Aminotransferase</keyword>
<dbReference type="EMBL" id="SWJE01000008">
    <property type="protein sequence ID" value="TKC87761.1"/>
    <property type="molecule type" value="Genomic_DNA"/>
</dbReference>
<dbReference type="InterPro" id="IPR015424">
    <property type="entry name" value="PyrdxlP-dep_Trfase"/>
</dbReference>
<keyword evidence="2" id="KW-0663">Pyridoxal phosphate</keyword>